<comment type="cofactor">
    <cofactor evidence="5">
        <name>Co(2+)</name>
        <dbReference type="ChEBI" id="CHEBI:48828"/>
    </cofactor>
    <cofactor evidence="5">
        <name>Zn(2+)</name>
        <dbReference type="ChEBI" id="CHEBI:29105"/>
    </cofactor>
    <cofactor evidence="5">
        <name>Mn(2+)</name>
        <dbReference type="ChEBI" id="CHEBI:29035"/>
    </cofactor>
    <cofactor evidence="5">
        <name>Fe(2+)</name>
        <dbReference type="ChEBI" id="CHEBI:29033"/>
    </cofactor>
    <text evidence="5">Binds 2 divalent metal cations per subunit. Has a high-affinity and a low affinity metal-binding site. The true nature of the physiological cofactor is under debate. The enzyme is active with cobalt, zinc, manganese or divalent iron ions. Most likely, methionine aminopeptidases function as mononuclear Fe(2+)-metalloproteases under physiological conditions, and the catalytically relevant metal-binding site has been assigned to the histidine-containing high-affinity site.</text>
</comment>
<protein>
    <recommendedName>
        <fullName evidence="6">Methionine aminopeptidase</fullName>
        <ecNumber evidence="6">3.4.11.18</ecNumber>
    </recommendedName>
</protein>
<dbReference type="InterPro" id="IPR000994">
    <property type="entry name" value="Pept_M24"/>
</dbReference>
<dbReference type="InterPro" id="IPR036005">
    <property type="entry name" value="Creatinase/aminopeptidase-like"/>
</dbReference>
<reference evidence="9" key="1">
    <citation type="submission" date="2013-02" db="EMBL/GenBank/DDBJ databases">
        <authorList>
            <person name="Hughes D."/>
        </authorList>
    </citation>
    <scope>NUCLEOTIDE SEQUENCE</scope>
    <source>
        <strain>Durham</strain>
        <strain evidence="9">NC isolate 2 -- Noor lab</strain>
    </source>
</reference>
<comment type="similarity">
    <text evidence="5">Belongs to the peptidase M24A family. Methionine aminopeptidase type 1 subfamily.</text>
</comment>
<dbReference type="STRING" id="36166.T1GXM8"/>
<proteinExistence type="inferred from homology"/>
<sequence>MLMMMIKTLRDFCPVTPPCILENLLPTSKIINLIIEEKPQKYQLYPLVPKLSQNQIVKKNQTISAVTMQSFRNLGVNIASKHCHFQKASFWNTKKKPDIHNFVELGTVSGELEVPEHIEKPPYYYEFSKPGSTIGKPEIKNPEQIQRMRESCKLAANILKSSQQLAVEGITTDEIDRFVHNEALKANAYPSPLRYSGFPKSVCTSVNNVACHGIPDDRRLMDGDIINIDITVFFNGFHGDCSKTYLVGNVDERGRHLVKSNEECLNKAIGLCAPSVPVNIIGGFCESFAKLSKLKVIPAFVGHGIGSFFHGPPEVLHFIMQTGMTFTIEPIFTTGEEQEIEIQEDGWTAMTVDGARTSQFEHTVLITESGVEILTLPD</sequence>
<dbReference type="GO" id="GO:0006508">
    <property type="term" value="P:proteolysis"/>
    <property type="evidence" value="ECO:0007669"/>
    <property type="project" value="UniProtKB-KW"/>
</dbReference>
<feature type="binding site" evidence="5">
    <location>
        <position position="310"/>
    </location>
    <ligand>
        <name>substrate</name>
    </ligand>
</feature>
<evidence type="ECO:0000256" key="5">
    <source>
        <dbReference type="HAMAP-Rule" id="MF_03174"/>
    </source>
</evidence>
<accession>T1GXM8</accession>
<keyword evidence="1 5" id="KW-0031">Aminopeptidase</keyword>
<keyword evidence="2 5" id="KW-0645">Protease</keyword>
<feature type="binding site" evidence="5">
    <location>
        <position position="361"/>
    </location>
    <ligand>
        <name>a divalent metal cation</name>
        <dbReference type="ChEBI" id="CHEBI:60240"/>
        <label>1</label>
    </ligand>
</feature>
<comment type="function">
    <text evidence="6">Cotranslationally removes the N-terminal methionine from nascent proteins. The N-terminal methionine is often cleaved when the second residue in the primary sequence is small and uncharged (Met-Ala-, Cys, Gly, Pro, Ser, Thr, or Val).</text>
</comment>
<dbReference type="AlphaFoldDB" id="T1GXM8"/>
<dbReference type="Pfam" id="PF00557">
    <property type="entry name" value="Peptidase_M24"/>
    <property type="match status" value="1"/>
</dbReference>
<feature type="domain" description="Peptidase M24" evidence="7">
    <location>
        <begin position="147"/>
        <end position="368"/>
    </location>
</feature>
<dbReference type="HOGENOM" id="CLU_015857_1_5_1"/>
<reference evidence="8" key="2">
    <citation type="submission" date="2015-06" db="UniProtKB">
        <authorList>
            <consortium name="EnsemblMetazoa"/>
        </authorList>
    </citation>
    <scope>IDENTIFICATION</scope>
</reference>
<feature type="binding site" evidence="5">
    <location>
        <position position="240"/>
    </location>
    <ligand>
        <name>a divalent metal cation</name>
        <dbReference type="ChEBI" id="CHEBI:60240"/>
        <label>2</label>
        <note>catalytic</note>
    </ligand>
</feature>
<evidence type="ECO:0000256" key="2">
    <source>
        <dbReference type="ARBA" id="ARBA00022670"/>
    </source>
</evidence>
<evidence type="ECO:0000313" key="8">
    <source>
        <dbReference type="EnsemblMetazoa" id="MESCA008581-PA"/>
    </source>
</evidence>
<evidence type="ECO:0000259" key="7">
    <source>
        <dbReference type="Pfam" id="PF00557"/>
    </source>
</evidence>
<dbReference type="InterPro" id="IPR002467">
    <property type="entry name" value="Pept_M24A_MAP1"/>
</dbReference>
<evidence type="ECO:0000256" key="4">
    <source>
        <dbReference type="ARBA" id="ARBA00022801"/>
    </source>
</evidence>
<dbReference type="CDD" id="cd01086">
    <property type="entry name" value="MetAP1"/>
    <property type="match status" value="1"/>
</dbReference>
<feature type="binding site" evidence="5">
    <location>
        <position position="303"/>
    </location>
    <ligand>
        <name>a divalent metal cation</name>
        <dbReference type="ChEBI" id="CHEBI:60240"/>
        <label>2</label>
        <note>catalytic</note>
    </ligand>
</feature>
<keyword evidence="4 5" id="KW-0378">Hydrolase</keyword>
<keyword evidence="9" id="KW-1185">Reference proteome</keyword>
<comment type="catalytic activity">
    <reaction evidence="5 6">
        <text>Release of N-terminal amino acids, preferentially methionine, from peptides and arylamides.</text>
        <dbReference type="EC" id="3.4.11.18"/>
    </reaction>
</comment>
<dbReference type="EnsemblMetazoa" id="MESCA008581-RA">
    <property type="protein sequence ID" value="MESCA008581-PA"/>
    <property type="gene ID" value="MESCA008581"/>
</dbReference>
<feature type="binding site" evidence="5">
    <location>
        <position position="229"/>
    </location>
    <ligand>
        <name>a divalent metal cation</name>
        <dbReference type="ChEBI" id="CHEBI:60240"/>
        <label>1</label>
    </ligand>
</feature>
<dbReference type="GO" id="GO:0046872">
    <property type="term" value="F:metal ion binding"/>
    <property type="evidence" value="ECO:0007669"/>
    <property type="project" value="UniProtKB-UniRule"/>
</dbReference>
<dbReference type="PRINTS" id="PR00599">
    <property type="entry name" value="MAPEPTIDASE"/>
</dbReference>
<name>T1GXM8_MEGSC</name>
<dbReference type="EMBL" id="CAQQ02385003">
    <property type="status" value="NOT_ANNOTATED_CDS"/>
    <property type="molecule type" value="Genomic_DNA"/>
</dbReference>
<dbReference type="SUPFAM" id="SSF55920">
    <property type="entry name" value="Creatinase/aminopeptidase"/>
    <property type="match status" value="1"/>
</dbReference>
<dbReference type="Proteomes" id="UP000015102">
    <property type="component" value="Unassembled WGS sequence"/>
</dbReference>
<dbReference type="HAMAP" id="MF_01974">
    <property type="entry name" value="MetAP_1"/>
    <property type="match status" value="1"/>
</dbReference>
<feature type="binding site" evidence="5">
    <location>
        <position position="212"/>
    </location>
    <ligand>
        <name>substrate</name>
    </ligand>
</feature>
<feature type="binding site" evidence="5">
    <location>
        <position position="329"/>
    </location>
    <ligand>
        <name>a divalent metal cation</name>
        <dbReference type="ChEBI" id="CHEBI:60240"/>
        <label>2</label>
        <note>catalytic</note>
    </ligand>
</feature>
<dbReference type="GO" id="GO:0070006">
    <property type="term" value="F:metalloaminopeptidase activity"/>
    <property type="evidence" value="ECO:0007669"/>
    <property type="project" value="UniProtKB-UniRule"/>
</dbReference>
<evidence type="ECO:0000256" key="1">
    <source>
        <dbReference type="ARBA" id="ARBA00022438"/>
    </source>
</evidence>
<feature type="binding site" evidence="5">
    <location>
        <position position="361"/>
    </location>
    <ligand>
        <name>a divalent metal cation</name>
        <dbReference type="ChEBI" id="CHEBI:60240"/>
        <label>2</label>
        <note>catalytic</note>
    </ligand>
</feature>
<dbReference type="OMA" id="SSKMYVM"/>
<dbReference type="Gene3D" id="3.90.230.10">
    <property type="entry name" value="Creatinase/methionine aminopeptidase superfamily"/>
    <property type="match status" value="1"/>
</dbReference>
<evidence type="ECO:0000256" key="3">
    <source>
        <dbReference type="ARBA" id="ARBA00022723"/>
    </source>
</evidence>
<feature type="binding site" evidence="5">
    <location>
        <position position="240"/>
    </location>
    <ligand>
        <name>a divalent metal cation</name>
        <dbReference type="ChEBI" id="CHEBI:60240"/>
        <label>1</label>
    </ligand>
</feature>
<dbReference type="NCBIfam" id="TIGR00500">
    <property type="entry name" value="met_pdase_I"/>
    <property type="match status" value="1"/>
</dbReference>
<dbReference type="PROSITE" id="PS00680">
    <property type="entry name" value="MAP_1"/>
    <property type="match status" value="1"/>
</dbReference>
<dbReference type="PANTHER" id="PTHR43330">
    <property type="entry name" value="METHIONINE AMINOPEPTIDASE"/>
    <property type="match status" value="1"/>
</dbReference>
<evidence type="ECO:0000256" key="6">
    <source>
        <dbReference type="RuleBase" id="RU003653"/>
    </source>
</evidence>
<dbReference type="PANTHER" id="PTHR43330:SF8">
    <property type="entry name" value="METHIONINE AMINOPEPTIDASE 1D, MITOCHONDRIAL"/>
    <property type="match status" value="1"/>
</dbReference>
<dbReference type="EC" id="3.4.11.18" evidence="6"/>
<organism evidence="8 9">
    <name type="scientific">Megaselia scalaris</name>
    <name type="common">Humpbacked fly</name>
    <name type="synonym">Phora scalaris</name>
    <dbReference type="NCBI Taxonomy" id="36166"/>
    <lineage>
        <taxon>Eukaryota</taxon>
        <taxon>Metazoa</taxon>
        <taxon>Ecdysozoa</taxon>
        <taxon>Arthropoda</taxon>
        <taxon>Hexapoda</taxon>
        <taxon>Insecta</taxon>
        <taxon>Pterygota</taxon>
        <taxon>Neoptera</taxon>
        <taxon>Endopterygota</taxon>
        <taxon>Diptera</taxon>
        <taxon>Brachycera</taxon>
        <taxon>Muscomorpha</taxon>
        <taxon>Platypezoidea</taxon>
        <taxon>Phoridae</taxon>
        <taxon>Megaseliini</taxon>
        <taxon>Megaselia</taxon>
    </lineage>
</organism>
<dbReference type="InterPro" id="IPR001714">
    <property type="entry name" value="Pept_M24_MAP"/>
</dbReference>
<dbReference type="GO" id="GO:0004239">
    <property type="term" value="F:initiator methionyl aminopeptidase activity"/>
    <property type="evidence" value="ECO:0007669"/>
    <property type="project" value="UniProtKB-UniRule"/>
</dbReference>
<evidence type="ECO:0000313" key="9">
    <source>
        <dbReference type="Proteomes" id="UP000015102"/>
    </source>
</evidence>
<keyword evidence="3 5" id="KW-0479">Metal-binding</keyword>